<dbReference type="GO" id="GO:0016874">
    <property type="term" value="F:ligase activity"/>
    <property type="evidence" value="ECO:0007669"/>
    <property type="project" value="UniProtKB-KW"/>
</dbReference>
<evidence type="ECO:0000256" key="1">
    <source>
        <dbReference type="SAM" id="Coils"/>
    </source>
</evidence>
<dbReference type="Proteomes" id="UP000196158">
    <property type="component" value="Unassembled WGS sequence"/>
</dbReference>
<reference evidence="3 4" key="1">
    <citation type="submission" date="2017-04" db="EMBL/GenBank/DDBJ databases">
        <authorList>
            <person name="Afonso C.L."/>
            <person name="Miller P.J."/>
            <person name="Scott M.A."/>
            <person name="Spackman E."/>
            <person name="Goraichik I."/>
            <person name="Dimitrov K.M."/>
            <person name="Suarez D.L."/>
            <person name="Swayne D.E."/>
        </authorList>
    </citation>
    <scope>NUCLEOTIDE SEQUENCE [LARGE SCALE GENOMIC DNA]</scope>
</reference>
<keyword evidence="4" id="KW-1185">Reference proteome</keyword>
<name>A0A1X7QZZ1_9SACH</name>
<dbReference type="Gene3D" id="1.20.5.370">
    <property type="match status" value="1"/>
</dbReference>
<dbReference type="AlphaFoldDB" id="A0A1X7QZZ1"/>
<protein>
    <submittedName>
        <fullName evidence="3">Similar to Saccharomyces cerevisiae YGL090W LIF1 Component of the DNA ligase IV complex that mediates nonhomologous end joining in DNA double-strand break repair</fullName>
    </submittedName>
</protein>
<proteinExistence type="predicted"/>
<gene>
    <name evidence="3" type="ORF">KASA_0P01199G</name>
</gene>
<feature type="region of interest" description="Disordered" evidence="2">
    <location>
        <begin position="379"/>
        <end position="425"/>
    </location>
</feature>
<evidence type="ECO:0000256" key="2">
    <source>
        <dbReference type="SAM" id="MobiDB-lite"/>
    </source>
</evidence>
<feature type="coiled-coil region" evidence="1">
    <location>
        <begin position="167"/>
        <end position="194"/>
    </location>
</feature>
<keyword evidence="3" id="KW-0436">Ligase</keyword>
<evidence type="ECO:0000313" key="4">
    <source>
        <dbReference type="Proteomes" id="UP000196158"/>
    </source>
</evidence>
<organism evidence="3 4">
    <name type="scientific">Maudiozyma saulgeensis</name>
    <dbReference type="NCBI Taxonomy" id="1789683"/>
    <lineage>
        <taxon>Eukaryota</taxon>
        <taxon>Fungi</taxon>
        <taxon>Dikarya</taxon>
        <taxon>Ascomycota</taxon>
        <taxon>Saccharomycotina</taxon>
        <taxon>Saccharomycetes</taxon>
        <taxon>Saccharomycetales</taxon>
        <taxon>Saccharomycetaceae</taxon>
        <taxon>Maudiozyma</taxon>
    </lineage>
</organism>
<evidence type="ECO:0000313" key="3">
    <source>
        <dbReference type="EMBL" id="SMN18992.1"/>
    </source>
</evidence>
<feature type="compositionally biased region" description="Acidic residues" evidence="2">
    <location>
        <begin position="416"/>
        <end position="425"/>
    </location>
</feature>
<sequence length="425" mass="48800">MNKGKEQEYICCIPFHNSGLAKDKKEPTGEKDICICKVLLKEPIKNDTTVQGLENFVFTEILMSEGSMISRNMSLTYSKLQTFEPYNIPGIKKINIWYSLIKLLTGSNVFVESMEAKMDYGYWQFDIQDSSRCSLVFQVESEYIVKKLAEISFTPVENAEVDLFDLTNRLFQRLNKLNEAYQKLMKQSITLKTELSTLSSERAILERILEERDKKTRTIVVELLNEKKKKIFQLEQIIENNGLETLLPESKSDSEVINTHIVDAVNELNSPGKRRRTGSRRKNYKDVKRKLKYEEDRENINDTKPMTGLPEFSPEFNFYGISKTPIEDPNIYLRENVEPLVKVEPGGEPLEDTTDIKYAMNNLINSTDMSDFESDVNTDTYTEAKDPDPSGTDKNPINETDKTSVHNKGNISTSDSEIETETSDF</sequence>
<keyword evidence="1" id="KW-0175">Coiled coil</keyword>
<dbReference type="OrthoDB" id="4067005at2759"/>
<dbReference type="EMBL" id="FXLY01000003">
    <property type="protein sequence ID" value="SMN18992.1"/>
    <property type="molecule type" value="Genomic_DNA"/>
</dbReference>
<accession>A0A1X7QZZ1</accession>
<dbReference type="InterPro" id="IPR014751">
    <property type="entry name" value="XRCC4-like_C"/>
</dbReference>
<dbReference type="STRING" id="1789683.A0A1X7QZZ1"/>